<reference evidence="1 2" key="1">
    <citation type="submission" date="2015-09" db="EMBL/GenBank/DDBJ databases">
        <title>Trachymyrmex cornetzi WGS genome.</title>
        <authorList>
            <person name="Nygaard S."/>
            <person name="Hu H."/>
            <person name="Boomsma J."/>
            <person name="Zhang G."/>
        </authorList>
    </citation>
    <scope>NUCLEOTIDE SEQUENCE [LARGE SCALE GENOMIC DNA]</scope>
    <source>
        <strain evidence="1">Tcor2-1</strain>
        <tissue evidence="1">Whole body</tissue>
    </source>
</reference>
<gene>
    <name evidence="1" type="ORF">ALC57_12891</name>
</gene>
<dbReference type="Proteomes" id="UP000078492">
    <property type="component" value="Unassembled WGS sequence"/>
</dbReference>
<name>A0A151J081_9HYME</name>
<dbReference type="EMBL" id="KQ980650">
    <property type="protein sequence ID" value="KYN14899.1"/>
    <property type="molecule type" value="Genomic_DNA"/>
</dbReference>
<organism evidence="1 2">
    <name type="scientific">Trachymyrmex cornetzi</name>
    <dbReference type="NCBI Taxonomy" id="471704"/>
    <lineage>
        <taxon>Eukaryota</taxon>
        <taxon>Metazoa</taxon>
        <taxon>Ecdysozoa</taxon>
        <taxon>Arthropoda</taxon>
        <taxon>Hexapoda</taxon>
        <taxon>Insecta</taxon>
        <taxon>Pterygota</taxon>
        <taxon>Neoptera</taxon>
        <taxon>Endopterygota</taxon>
        <taxon>Hymenoptera</taxon>
        <taxon>Apocrita</taxon>
        <taxon>Aculeata</taxon>
        <taxon>Formicoidea</taxon>
        <taxon>Formicidae</taxon>
        <taxon>Myrmicinae</taxon>
        <taxon>Trachymyrmex</taxon>
    </lineage>
</organism>
<dbReference type="STRING" id="471704.A0A151J081"/>
<protein>
    <submittedName>
        <fullName evidence="1">Uncharacterized protein</fullName>
    </submittedName>
</protein>
<accession>A0A151J081</accession>
<sequence>RILNSSYNRTIDSAPFEVLFGVKMRDDTDLRLQEIIEQEFQSQFEEERNQIRTKAKEQIFKVQAENCKTYNLRLKKAQKYKVGEVVAIKRTQLGAGQKLRAKYLGPYRIEKAKFNDTYDVVKIGDHEGPIRTSTCVEYMKPWNNVSYK</sequence>
<keyword evidence="2" id="KW-1185">Reference proteome</keyword>
<evidence type="ECO:0000313" key="1">
    <source>
        <dbReference type="EMBL" id="KYN14899.1"/>
    </source>
</evidence>
<dbReference type="AlphaFoldDB" id="A0A151J081"/>
<proteinExistence type="predicted"/>
<evidence type="ECO:0000313" key="2">
    <source>
        <dbReference type="Proteomes" id="UP000078492"/>
    </source>
</evidence>
<feature type="non-terminal residue" evidence="1">
    <location>
        <position position="1"/>
    </location>
</feature>